<protein>
    <submittedName>
        <fullName evidence="5">Alpha/beta fold hydrolase</fullName>
    </submittedName>
</protein>
<accession>A0A4Z0GN80</accession>
<dbReference type="SUPFAM" id="SSF53474">
    <property type="entry name" value="alpha/beta-Hydrolases"/>
    <property type="match status" value="1"/>
</dbReference>
<proteinExistence type="predicted"/>
<dbReference type="PANTHER" id="PTHR43798:SF31">
    <property type="entry name" value="AB HYDROLASE SUPERFAMILY PROTEIN YCLE"/>
    <property type="match status" value="1"/>
</dbReference>
<keyword evidence="1 5" id="KW-0378">Hydrolase</keyword>
<dbReference type="OrthoDB" id="9786110at2"/>
<dbReference type="Pfam" id="PF12146">
    <property type="entry name" value="Hydrolase_4"/>
    <property type="match status" value="1"/>
</dbReference>
<feature type="active site" description="Charge relay system" evidence="2">
    <location>
        <position position="193"/>
    </location>
</feature>
<dbReference type="GO" id="GO:0052689">
    <property type="term" value="F:carboxylic ester hydrolase activity"/>
    <property type="evidence" value="ECO:0007669"/>
    <property type="project" value="InterPro"/>
</dbReference>
<comment type="caution">
    <text evidence="5">The sequence shown here is derived from an EMBL/GenBank/DDBJ whole genome shotgun (WGS) entry which is preliminary data.</text>
</comment>
<evidence type="ECO:0000259" key="4">
    <source>
        <dbReference type="Pfam" id="PF12146"/>
    </source>
</evidence>
<dbReference type="InterPro" id="IPR012354">
    <property type="entry name" value="Esterase_lipase"/>
</dbReference>
<evidence type="ECO:0000256" key="3">
    <source>
        <dbReference type="PIRSR" id="PIRSR017388-2"/>
    </source>
</evidence>
<gene>
    <name evidence="5" type="ORF">E4665_08790</name>
</gene>
<dbReference type="AlphaFoldDB" id="A0A4Z0GN80"/>
<reference evidence="5 6" key="1">
    <citation type="journal article" date="2015" name="Int. J. Syst. Evol. Microbiol.">
        <title>Sporolactobacillus shoreae sp. nov. and Sporolactobacillus spathodeae sp. nov., two spore-forming lactic acid bacteria isolated from tree barks in Thailand.</title>
        <authorList>
            <person name="Thamacharoensuk T."/>
            <person name="Kitahara M."/>
            <person name="Ohkuma M."/>
            <person name="Thongchul N."/>
            <person name="Tanasupawat S."/>
        </authorList>
    </citation>
    <scope>NUCLEOTIDE SEQUENCE [LARGE SCALE GENOMIC DNA]</scope>
    <source>
        <strain evidence="5 6">BK92</strain>
    </source>
</reference>
<feature type="domain" description="Serine aminopeptidase S33" evidence="4">
    <location>
        <begin position="20"/>
        <end position="224"/>
    </location>
</feature>
<feature type="active site" description="Charge relay system" evidence="2">
    <location>
        <position position="223"/>
    </location>
</feature>
<evidence type="ECO:0000313" key="5">
    <source>
        <dbReference type="EMBL" id="TGA98330.1"/>
    </source>
</evidence>
<dbReference type="RefSeq" id="WP_135348418.1">
    <property type="nucleotide sequence ID" value="NZ_SRJD01000008.1"/>
</dbReference>
<keyword evidence="6" id="KW-1185">Reference proteome</keyword>
<dbReference type="GO" id="GO:0016020">
    <property type="term" value="C:membrane"/>
    <property type="evidence" value="ECO:0007669"/>
    <property type="project" value="TreeGrafter"/>
</dbReference>
<dbReference type="InterPro" id="IPR022742">
    <property type="entry name" value="Hydrolase_4"/>
</dbReference>
<dbReference type="Proteomes" id="UP000298347">
    <property type="component" value="Unassembled WGS sequence"/>
</dbReference>
<dbReference type="InterPro" id="IPR029058">
    <property type="entry name" value="AB_hydrolase_fold"/>
</dbReference>
<sequence length="250" mass="27788">MSKIMRGAEPKNYVGNSVGVLVLHGFSGTPQSVRPLAEDLAARGYTVSMPLLKGHGRTPEEMEQSSYQEWIKSCVNGLNWLKEHTRNQYVFGLSMGGTLALYLAENYQVSGLILLNACYSRLGMFNMYEDLHQRGIAFAENDGSDIKKPGVKEVAYSKIPVRSGFEFRKLVDIVQLGSSKVDVPVMIFSTVQDHVVNFRSGTDIFTAISSREKYFYTLTESGHVGLLDFDAETIKRITAEFIADQVSHVG</sequence>
<organism evidence="5 6">
    <name type="scientific">Sporolactobacillus shoreae</name>
    <dbReference type="NCBI Taxonomy" id="1465501"/>
    <lineage>
        <taxon>Bacteria</taxon>
        <taxon>Bacillati</taxon>
        <taxon>Bacillota</taxon>
        <taxon>Bacilli</taxon>
        <taxon>Bacillales</taxon>
        <taxon>Sporolactobacillaceae</taxon>
        <taxon>Sporolactobacillus</taxon>
    </lineage>
</organism>
<dbReference type="PANTHER" id="PTHR43798">
    <property type="entry name" value="MONOACYLGLYCEROL LIPASE"/>
    <property type="match status" value="1"/>
</dbReference>
<evidence type="ECO:0000256" key="2">
    <source>
        <dbReference type="PIRSR" id="PIRSR017388-1"/>
    </source>
</evidence>
<feature type="active site" description="Nucleophile" evidence="2">
    <location>
        <position position="94"/>
    </location>
</feature>
<dbReference type="PIRSF" id="PIRSF017388">
    <property type="entry name" value="Esterase_lipase"/>
    <property type="match status" value="1"/>
</dbReference>
<dbReference type="Gene3D" id="3.40.50.1820">
    <property type="entry name" value="alpha/beta hydrolase"/>
    <property type="match status" value="1"/>
</dbReference>
<feature type="binding site" evidence="3">
    <location>
        <position position="95"/>
    </location>
    <ligand>
        <name>substrate</name>
    </ligand>
</feature>
<evidence type="ECO:0000313" key="6">
    <source>
        <dbReference type="Proteomes" id="UP000298347"/>
    </source>
</evidence>
<dbReference type="EMBL" id="SRJD01000008">
    <property type="protein sequence ID" value="TGA98330.1"/>
    <property type="molecule type" value="Genomic_DNA"/>
</dbReference>
<evidence type="ECO:0000256" key="1">
    <source>
        <dbReference type="ARBA" id="ARBA00022801"/>
    </source>
</evidence>
<feature type="binding site" evidence="3">
    <location>
        <position position="26"/>
    </location>
    <ligand>
        <name>substrate</name>
    </ligand>
</feature>
<name>A0A4Z0GN80_9BACL</name>
<dbReference type="InterPro" id="IPR050266">
    <property type="entry name" value="AB_hydrolase_sf"/>
</dbReference>